<feature type="domain" description="IrrE N-terminal-like" evidence="1">
    <location>
        <begin position="164"/>
        <end position="298"/>
    </location>
</feature>
<sequence>MKVAVAPSVLRWACERCGLEQAALVRRFPKLEQWLSGEAAPTLKQLEAFARATYTPIGFFFLAAPPEEQPPIPDFRAPDNPFRQRPSANLLDTIYLCQQRQEWYREFALVTAEPERSFVGSARLDDKVVDVAARIRETLHFSVAERRQLSSWTEALRLFIEQADAAGILVMINGVVGNNAHRKLNPAEFRGFALADPVAPLIFINGADTKAGQMFTLAHELAHIWLGETALSDADITGETTYRVEQWCNAVAAELLAPLDALRQSLRRLEFERVPLREAVDRLARDFKVSRLVILRRLYDAGAMSDLQFHAEYEQELRRLSELTQRSGGHFYATTTARAGKRFTRAVLTAVWEGRASFTEACRLLGIKQHTTLERLSRELEIIPNGLPA</sequence>
<proteinExistence type="predicted"/>
<dbReference type="AlphaFoldDB" id="A0A178LZ99"/>
<protein>
    <submittedName>
        <fullName evidence="2">DNA-binding protein</fullName>
    </submittedName>
</protein>
<dbReference type="PANTHER" id="PTHR43236:SF2">
    <property type="entry name" value="BLL0069 PROTEIN"/>
    <property type="match status" value="1"/>
</dbReference>
<keyword evidence="3" id="KW-1185">Reference proteome</keyword>
<dbReference type="STRING" id="1707952.A6A03_19380"/>
<keyword evidence="2" id="KW-0238">DNA-binding</keyword>
<dbReference type="InterPro" id="IPR010359">
    <property type="entry name" value="IrrE_HExxH"/>
</dbReference>
<gene>
    <name evidence="2" type="ORF">A6A03_19380</name>
</gene>
<dbReference type="EMBL" id="LWQS01000094">
    <property type="protein sequence ID" value="OAN40275.1"/>
    <property type="molecule type" value="Genomic_DNA"/>
</dbReference>
<evidence type="ECO:0000313" key="3">
    <source>
        <dbReference type="Proteomes" id="UP000078287"/>
    </source>
</evidence>
<evidence type="ECO:0000259" key="1">
    <source>
        <dbReference type="Pfam" id="PF06114"/>
    </source>
</evidence>
<organism evidence="2 3">
    <name type="scientific">Chloroflexus islandicus</name>
    <dbReference type="NCBI Taxonomy" id="1707952"/>
    <lineage>
        <taxon>Bacteria</taxon>
        <taxon>Bacillati</taxon>
        <taxon>Chloroflexota</taxon>
        <taxon>Chloroflexia</taxon>
        <taxon>Chloroflexales</taxon>
        <taxon>Chloroflexineae</taxon>
        <taxon>Chloroflexaceae</taxon>
        <taxon>Chloroflexus</taxon>
    </lineage>
</organism>
<dbReference type="Pfam" id="PF06114">
    <property type="entry name" value="Peptidase_M78"/>
    <property type="match status" value="1"/>
</dbReference>
<dbReference type="PANTHER" id="PTHR43236">
    <property type="entry name" value="ANTITOXIN HIGA1"/>
    <property type="match status" value="1"/>
</dbReference>
<dbReference type="Gene3D" id="1.10.10.2910">
    <property type="match status" value="1"/>
</dbReference>
<comment type="caution">
    <text evidence="2">The sequence shown here is derived from an EMBL/GenBank/DDBJ whole genome shotgun (WGS) entry which is preliminary data.</text>
</comment>
<evidence type="ECO:0000313" key="2">
    <source>
        <dbReference type="EMBL" id="OAN40275.1"/>
    </source>
</evidence>
<dbReference type="GO" id="GO:0003677">
    <property type="term" value="F:DNA binding"/>
    <property type="evidence" value="ECO:0007669"/>
    <property type="project" value="UniProtKB-KW"/>
</dbReference>
<dbReference type="InterPro" id="IPR052345">
    <property type="entry name" value="Rad_response_metalloprotease"/>
</dbReference>
<name>A0A178LZ99_9CHLR</name>
<reference evidence="2 3" key="1">
    <citation type="submission" date="2016-04" db="EMBL/GenBank/DDBJ databases">
        <title>Chloroflexus islandicus sp. nov., a thermophilic filamentous anoxygenic phototrophic bacterium from geyser Strokkur (Iceland).</title>
        <authorList>
            <person name="Gaisin V.A."/>
            <person name="Kalashnikov A.M."/>
            <person name="Sukhacheva M.V."/>
            <person name="Grouzdev D.S."/>
            <person name="Ivanov T.M."/>
            <person name="Kuznetsov B."/>
            <person name="Gorlenko V.M."/>
        </authorList>
    </citation>
    <scope>NUCLEOTIDE SEQUENCE [LARGE SCALE GENOMIC DNA]</scope>
    <source>
        <strain evidence="3">isl-2</strain>
    </source>
</reference>
<dbReference type="OrthoDB" id="9796786at2"/>
<dbReference type="Proteomes" id="UP000078287">
    <property type="component" value="Unassembled WGS sequence"/>
</dbReference>
<accession>A0A178LZ99</accession>